<accession>A0A1W9ZUL1</accession>
<evidence type="ECO:0000259" key="2">
    <source>
        <dbReference type="Pfam" id="PF01494"/>
    </source>
</evidence>
<reference evidence="3 4" key="1">
    <citation type="submission" date="2017-02" db="EMBL/GenBank/DDBJ databases">
        <title>The new phylogeny of genus Mycobacterium.</title>
        <authorList>
            <person name="Tortoli E."/>
            <person name="Trovato A."/>
            <person name="Cirillo D.M."/>
        </authorList>
    </citation>
    <scope>NUCLEOTIDE SEQUENCE [LARGE SCALE GENOMIC DNA]</scope>
    <source>
        <strain evidence="3 4">DSM 45057</strain>
    </source>
</reference>
<evidence type="ECO:0000313" key="3">
    <source>
        <dbReference type="EMBL" id="ORA21318.1"/>
    </source>
</evidence>
<evidence type="ECO:0000313" key="4">
    <source>
        <dbReference type="Proteomes" id="UP000192284"/>
    </source>
</evidence>
<dbReference type="Pfam" id="PF01494">
    <property type="entry name" value="FAD_binding_3"/>
    <property type="match status" value="1"/>
</dbReference>
<organism evidence="3 4">
    <name type="scientific">Mycobacterium angelicum</name>
    <dbReference type="NCBI Taxonomy" id="470074"/>
    <lineage>
        <taxon>Bacteria</taxon>
        <taxon>Bacillati</taxon>
        <taxon>Actinomycetota</taxon>
        <taxon>Actinomycetes</taxon>
        <taxon>Mycobacteriales</taxon>
        <taxon>Mycobacteriaceae</taxon>
        <taxon>Mycobacterium</taxon>
    </lineage>
</organism>
<dbReference type="GO" id="GO:0071949">
    <property type="term" value="F:FAD binding"/>
    <property type="evidence" value="ECO:0007669"/>
    <property type="project" value="InterPro"/>
</dbReference>
<comment type="caution">
    <text evidence="3">The sequence shown here is derived from an EMBL/GenBank/DDBJ whole genome shotgun (WGS) entry which is preliminary data.</text>
</comment>
<dbReference type="Proteomes" id="UP000192284">
    <property type="component" value="Unassembled WGS sequence"/>
</dbReference>
<proteinExistence type="predicted"/>
<dbReference type="InterPro" id="IPR002938">
    <property type="entry name" value="FAD-bd"/>
</dbReference>
<dbReference type="EMBL" id="MVHE01000016">
    <property type="protein sequence ID" value="ORA21318.1"/>
    <property type="molecule type" value="Genomic_DNA"/>
</dbReference>
<keyword evidence="4" id="KW-1185">Reference proteome</keyword>
<protein>
    <recommendedName>
        <fullName evidence="2">FAD-binding domain-containing protein</fullName>
    </recommendedName>
</protein>
<dbReference type="SUPFAM" id="SSF51905">
    <property type="entry name" value="FAD/NAD(P)-binding domain"/>
    <property type="match status" value="1"/>
</dbReference>
<sequence length="66" mass="7164">MRTGLSTRRGRAVARGPIVRDRDSGTSETVRADYLLAADGVHSQVRDSLGLTTSGYDPLPIYVVFI</sequence>
<feature type="domain" description="FAD-binding" evidence="2">
    <location>
        <begin position="17"/>
        <end position="58"/>
    </location>
</feature>
<dbReference type="InterPro" id="IPR036188">
    <property type="entry name" value="FAD/NAD-bd_sf"/>
</dbReference>
<gene>
    <name evidence="3" type="ORF">BST12_13165</name>
</gene>
<dbReference type="AlphaFoldDB" id="A0A1W9ZUL1"/>
<dbReference type="Gene3D" id="3.50.50.60">
    <property type="entry name" value="FAD/NAD(P)-binding domain"/>
    <property type="match status" value="1"/>
</dbReference>
<feature type="region of interest" description="Disordered" evidence="1">
    <location>
        <begin position="1"/>
        <end position="25"/>
    </location>
</feature>
<name>A0A1W9ZUL1_MYCAN</name>
<evidence type="ECO:0000256" key="1">
    <source>
        <dbReference type="SAM" id="MobiDB-lite"/>
    </source>
</evidence>